<proteinExistence type="predicted"/>
<accession>A0A5D2D1P9</accession>
<keyword evidence="2" id="KW-1185">Reference proteome</keyword>
<dbReference type="EMBL" id="CM017704">
    <property type="protein sequence ID" value="TYG74193.1"/>
    <property type="molecule type" value="Genomic_DNA"/>
</dbReference>
<reference evidence="1 2" key="1">
    <citation type="submission" date="2019-06" db="EMBL/GenBank/DDBJ databases">
        <title>WGS assembly of Gossypium darwinii.</title>
        <authorList>
            <person name="Chen Z.J."/>
            <person name="Sreedasyam A."/>
            <person name="Ando A."/>
            <person name="Song Q."/>
            <person name="De L."/>
            <person name="Hulse-Kemp A."/>
            <person name="Ding M."/>
            <person name="Ye W."/>
            <person name="Kirkbride R."/>
            <person name="Jenkins J."/>
            <person name="Plott C."/>
            <person name="Lovell J."/>
            <person name="Lin Y.-M."/>
            <person name="Vaughn R."/>
            <person name="Liu B."/>
            <person name="Li W."/>
            <person name="Simpson S."/>
            <person name="Scheffler B."/>
            <person name="Saski C."/>
            <person name="Grover C."/>
            <person name="Hu G."/>
            <person name="Conover J."/>
            <person name="Carlson J."/>
            <person name="Shu S."/>
            <person name="Boston L."/>
            <person name="Williams M."/>
            <person name="Peterson D."/>
            <person name="Mcgee K."/>
            <person name="Jones D."/>
            <person name="Wendel J."/>
            <person name="Stelly D."/>
            <person name="Grimwood J."/>
            <person name="Schmutz J."/>
        </authorList>
    </citation>
    <scope>NUCLEOTIDE SEQUENCE [LARGE SCALE GENOMIC DNA]</scope>
    <source>
        <strain evidence="1">1808015.09</strain>
    </source>
</reference>
<evidence type="ECO:0000313" key="1">
    <source>
        <dbReference type="EMBL" id="TYG74193.1"/>
    </source>
</evidence>
<dbReference type="Proteomes" id="UP000323506">
    <property type="component" value="Chromosome D04"/>
</dbReference>
<evidence type="ECO:0000313" key="2">
    <source>
        <dbReference type="Proteomes" id="UP000323506"/>
    </source>
</evidence>
<organism evidence="1 2">
    <name type="scientific">Gossypium darwinii</name>
    <name type="common">Darwin's cotton</name>
    <name type="synonym">Gossypium barbadense var. darwinii</name>
    <dbReference type="NCBI Taxonomy" id="34276"/>
    <lineage>
        <taxon>Eukaryota</taxon>
        <taxon>Viridiplantae</taxon>
        <taxon>Streptophyta</taxon>
        <taxon>Embryophyta</taxon>
        <taxon>Tracheophyta</taxon>
        <taxon>Spermatophyta</taxon>
        <taxon>Magnoliopsida</taxon>
        <taxon>eudicotyledons</taxon>
        <taxon>Gunneridae</taxon>
        <taxon>Pentapetalae</taxon>
        <taxon>rosids</taxon>
        <taxon>malvids</taxon>
        <taxon>Malvales</taxon>
        <taxon>Malvaceae</taxon>
        <taxon>Malvoideae</taxon>
        <taxon>Gossypium</taxon>
    </lineage>
</organism>
<name>A0A5D2D1P9_GOSDA</name>
<sequence>MADDGLLGVINRSAGRLDQFKQPYQQQFRINPIGFHPRSDSDIVQWKNFVRNCHCKTLFCFTGAPHTAIKNDFKGLLLNHCNNASGSCKVVDCTGSCCSNDTSHQTTYLQYQWFLPNDLISYSIFIHRDLVKNDTSSIKTILQSYRKQEINQMREKMIQYIPKLVYAKPEKGLNNIKDAFNIAIDGVLKRIKEQE</sequence>
<dbReference type="AlphaFoldDB" id="A0A5D2D1P9"/>
<gene>
    <name evidence="1" type="ORF">ES288_D04G163000v1</name>
</gene>
<protein>
    <submittedName>
        <fullName evidence="1">Uncharacterized protein</fullName>
    </submittedName>
</protein>